<comment type="caution">
    <text evidence="6">The sequence shown here is derived from an EMBL/GenBank/DDBJ whole genome shotgun (WGS) entry which is preliminary data.</text>
</comment>
<feature type="transmembrane region" description="Helical" evidence="4">
    <location>
        <begin position="352"/>
        <end position="371"/>
    </location>
</feature>
<feature type="transmembrane region" description="Helical" evidence="4">
    <location>
        <begin position="295"/>
        <end position="311"/>
    </location>
</feature>
<evidence type="ECO:0000256" key="3">
    <source>
        <dbReference type="ARBA" id="ARBA00023136"/>
    </source>
</evidence>
<keyword evidence="1 4" id="KW-0812">Transmembrane</keyword>
<feature type="transmembrane region" description="Helical" evidence="4">
    <location>
        <begin position="226"/>
        <end position="246"/>
    </location>
</feature>
<feature type="transmembrane region" description="Helical" evidence="4">
    <location>
        <begin position="151"/>
        <end position="172"/>
    </location>
</feature>
<dbReference type="PANTHER" id="PTHR43129:SF1">
    <property type="entry name" value="FOSMIDOMYCIN RESISTANCE PROTEIN"/>
    <property type="match status" value="1"/>
</dbReference>
<sequence>MSASANDLPLPAPAAPTPAATAFPVLATLSVCHLLNDLIQSLLPALYPLLKDAFALDFGQIGLITLTFQFTASLLQPVIGLYTDRHPKPYSLAIGMCSTLLGLLLLSQATSFAVLLVAAALIGTGSSVFHPESSRIARMASGGRHGLAQSLFQVGGNVGSAIGPLLAAWIVMPRGQGSVAWFALAALAAIILLSRIGGWYASRLAIAPARRGAAAAGATRLPSRRVAGALLVLGLLIFSKYFYLASLTSYYTFYLMHRFGIDAQGAQLRLFVFLGAVAVGTIAGGPIGDRIGRRYVIWGSILGVLPFTLLLPHADLLWTTLLTIPIGLILASAFAAILVYAQDLVPGRPGTIAGLFFGFAFGMGGLGAAVLGQLADHAGIDTVYALCAWLPAIGLLAWFLPALSPGHEPAPARR</sequence>
<dbReference type="GO" id="GO:0022857">
    <property type="term" value="F:transmembrane transporter activity"/>
    <property type="evidence" value="ECO:0007669"/>
    <property type="project" value="InterPro"/>
</dbReference>
<evidence type="ECO:0000313" key="6">
    <source>
        <dbReference type="EMBL" id="PZQ19402.1"/>
    </source>
</evidence>
<dbReference type="PROSITE" id="PS50850">
    <property type="entry name" value="MFS"/>
    <property type="match status" value="1"/>
</dbReference>
<keyword evidence="3 4" id="KW-0472">Membrane</keyword>
<feature type="transmembrane region" description="Helical" evidence="4">
    <location>
        <begin position="58"/>
        <end position="82"/>
    </location>
</feature>
<feature type="transmembrane region" description="Helical" evidence="4">
    <location>
        <begin position="266"/>
        <end position="283"/>
    </location>
</feature>
<dbReference type="EMBL" id="QFPO01000002">
    <property type="protein sequence ID" value="PZQ19402.1"/>
    <property type="molecule type" value="Genomic_DNA"/>
</dbReference>
<dbReference type="Gene3D" id="1.20.1250.20">
    <property type="entry name" value="MFS general substrate transporter like domains"/>
    <property type="match status" value="2"/>
</dbReference>
<evidence type="ECO:0000256" key="1">
    <source>
        <dbReference type="ARBA" id="ARBA00022692"/>
    </source>
</evidence>
<gene>
    <name evidence="6" type="ORF">DI564_01430</name>
</gene>
<dbReference type="PANTHER" id="PTHR43129">
    <property type="entry name" value="FOSMIDOMYCIN RESISTANCE PROTEIN"/>
    <property type="match status" value="1"/>
</dbReference>
<evidence type="ECO:0000259" key="5">
    <source>
        <dbReference type="PROSITE" id="PS50850"/>
    </source>
</evidence>
<feature type="transmembrane region" description="Helical" evidence="4">
    <location>
        <begin position="178"/>
        <end position="201"/>
    </location>
</feature>
<accession>A0A2W5KQK6</accession>
<feature type="transmembrane region" description="Helical" evidence="4">
    <location>
        <begin position="89"/>
        <end position="106"/>
    </location>
</feature>
<dbReference type="Pfam" id="PF07690">
    <property type="entry name" value="MFS_1"/>
    <property type="match status" value="1"/>
</dbReference>
<dbReference type="InterPro" id="IPR020846">
    <property type="entry name" value="MFS_dom"/>
</dbReference>
<evidence type="ECO:0000256" key="4">
    <source>
        <dbReference type="SAM" id="Phobius"/>
    </source>
</evidence>
<dbReference type="InterPro" id="IPR036259">
    <property type="entry name" value="MFS_trans_sf"/>
</dbReference>
<evidence type="ECO:0000256" key="2">
    <source>
        <dbReference type="ARBA" id="ARBA00022989"/>
    </source>
</evidence>
<proteinExistence type="predicted"/>
<dbReference type="CDD" id="cd17478">
    <property type="entry name" value="MFS_FsR"/>
    <property type="match status" value="1"/>
</dbReference>
<dbReference type="SUPFAM" id="SSF103473">
    <property type="entry name" value="MFS general substrate transporter"/>
    <property type="match status" value="1"/>
</dbReference>
<name>A0A2W5KQK6_9GAMM</name>
<feature type="transmembrane region" description="Helical" evidence="4">
    <location>
        <begin position="112"/>
        <end position="130"/>
    </location>
</feature>
<dbReference type="GO" id="GO:0005886">
    <property type="term" value="C:plasma membrane"/>
    <property type="evidence" value="ECO:0007669"/>
    <property type="project" value="TreeGrafter"/>
</dbReference>
<evidence type="ECO:0000313" key="7">
    <source>
        <dbReference type="Proteomes" id="UP000249046"/>
    </source>
</evidence>
<feature type="transmembrane region" description="Helical" evidence="4">
    <location>
        <begin position="317"/>
        <end position="340"/>
    </location>
</feature>
<protein>
    <submittedName>
        <fullName evidence="6">MFS transporter</fullName>
    </submittedName>
</protein>
<feature type="transmembrane region" description="Helical" evidence="4">
    <location>
        <begin position="383"/>
        <end position="404"/>
    </location>
</feature>
<dbReference type="AlphaFoldDB" id="A0A2W5KQK6"/>
<dbReference type="InterPro" id="IPR011701">
    <property type="entry name" value="MFS"/>
</dbReference>
<dbReference type="Proteomes" id="UP000249046">
    <property type="component" value="Unassembled WGS sequence"/>
</dbReference>
<organism evidence="6 7">
    <name type="scientific">Rhodanobacter denitrificans</name>
    <dbReference type="NCBI Taxonomy" id="666685"/>
    <lineage>
        <taxon>Bacteria</taxon>
        <taxon>Pseudomonadati</taxon>
        <taxon>Pseudomonadota</taxon>
        <taxon>Gammaproteobacteria</taxon>
        <taxon>Lysobacterales</taxon>
        <taxon>Rhodanobacteraceae</taxon>
        <taxon>Rhodanobacter</taxon>
    </lineage>
</organism>
<feature type="domain" description="Major facilitator superfamily (MFS) profile" evidence="5">
    <location>
        <begin position="25"/>
        <end position="406"/>
    </location>
</feature>
<reference evidence="6 7" key="1">
    <citation type="submission" date="2017-08" db="EMBL/GenBank/DDBJ databases">
        <title>Infants hospitalized years apart are colonized by the same room-sourced microbial strains.</title>
        <authorList>
            <person name="Brooks B."/>
            <person name="Olm M.R."/>
            <person name="Firek B.A."/>
            <person name="Baker R."/>
            <person name="Thomas B.C."/>
            <person name="Morowitz M.J."/>
            <person name="Banfield J.F."/>
        </authorList>
    </citation>
    <scope>NUCLEOTIDE SEQUENCE [LARGE SCALE GENOMIC DNA]</scope>
    <source>
        <strain evidence="6">S2_005_003_R2_42</strain>
    </source>
</reference>
<keyword evidence="2 4" id="KW-1133">Transmembrane helix</keyword>